<dbReference type="EMBL" id="JBCNJP010000017">
    <property type="protein sequence ID" value="KAK9064964.1"/>
    <property type="molecule type" value="Genomic_DNA"/>
</dbReference>
<organism evidence="2 3">
    <name type="scientific">Deinandra increscens subsp. villosa</name>
    <dbReference type="NCBI Taxonomy" id="3103831"/>
    <lineage>
        <taxon>Eukaryota</taxon>
        <taxon>Viridiplantae</taxon>
        <taxon>Streptophyta</taxon>
        <taxon>Embryophyta</taxon>
        <taxon>Tracheophyta</taxon>
        <taxon>Spermatophyta</taxon>
        <taxon>Magnoliopsida</taxon>
        <taxon>eudicotyledons</taxon>
        <taxon>Gunneridae</taxon>
        <taxon>Pentapetalae</taxon>
        <taxon>asterids</taxon>
        <taxon>campanulids</taxon>
        <taxon>Asterales</taxon>
        <taxon>Asteraceae</taxon>
        <taxon>Asteroideae</taxon>
        <taxon>Heliantheae alliance</taxon>
        <taxon>Madieae</taxon>
        <taxon>Madiinae</taxon>
        <taxon>Deinandra</taxon>
    </lineage>
</organism>
<dbReference type="InterPro" id="IPR026960">
    <property type="entry name" value="RVT-Znf"/>
</dbReference>
<dbReference type="PROSITE" id="PS50878">
    <property type="entry name" value="RT_POL"/>
    <property type="match status" value="1"/>
</dbReference>
<dbReference type="InterPro" id="IPR000477">
    <property type="entry name" value="RT_dom"/>
</dbReference>
<evidence type="ECO:0000313" key="2">
    <source>
        <dbReference type="EMBL" id="KAK9064964.1"/>
    </source>
</evidence>
<dbReference type="AlphaFoldDB" id="A0AAP0GY01"/>
<keyword evidence="3" id="KW-1185">Reference proteome</keyword>
<evidence type="ECO:0000313" key="3">
    <source>
        <dbReference type="Proteomes" id="UP001408789"/>
    </source>
</evidence>
<dbReference type="PANTHER" id="PTHR33116">
    <property type="entry name" value="REVERSE TRANSCRIPTASE ZINC-BINDING DOMAIN-CONTAINING PROTEIN-RELATED-RELATED"/>
    <property type="match status" value="1"/>
</dbReference>
<dbReference type="Pfam" id="PF00078">
    <property type="entry name" value="RVT_1"/>
    <property type="match status" value="1"/>
</dbReference>
<dbReference type="PANTHER" id="PTHR33116:SF78">
    <property type="entry name" value="OS12G0587133 PROTEIN"/>
    <property type="match status" value="1"/>
</dbReference>
<dbReference type="InterPro" id="IPR043502">
    <property type="entry name" value="DNA/RNA_pol_sf"/>
</dbReference>
<sequence>MGFPEAWCTWIKGILDSTCASVLVNGSPTYQFKSEKGLRQGDPISPFLFLIVMECLSWLLNKAKELGLIKGISFPIDNMDINHLFFADDALILGEWSRENIQNTARILRIFYLCTGLRINIHKSNLFGIGVQDEEIDGMLEVLGCRRGDFPCVYLGIKVGAKMTRIGNWDMVLDILNKRLTSWKAKNLSMGGRVILIKSVLENLPIYYLSLYKAPKAVIESMEKIMRRFLWTGCNEDKKINWIAWDVITTPKKEGGLGLSKLEDVNDALLLKWAWRFKSGGNCLWKKVIIGCHGSSRNWAFLPCKASASGCWRQIVKLCDKKVWSGNTLGSHFEAIVGDGSTISFWMDSWLRDEPLRLTYPHLFRLEKHKWVVISDRLRLDNGVKTVFWDWKTAPSSAAEVSNLFNLLEELYAFDWLGGVDKWRWKPRGSGVFTVKSARTLLSHCPTPVRNPQMKWKGWTPLKCKILVWIAILNRLPTKVELCKRGVDIQISICGLCGSDTETSTHIFTGCFYAAEIWSRVENWCRLSPMIVFDVSDFLKIPGNQPMSKHAKYILRGIIYTSLWTIWIERNDRIFQNKRRRAKEVFESIRMTSYFWFKNRTNVISLDWKDWCNYPLVTM</sequence>
<evidence type="ECO:0000259" key="1">
    <source>
        <dbReference type="PROSITE" id="PS50878"/>
    </source>
</evidence>
<gene>
    <name evidence="2" type="ORF">SSX86_016347</name>
</gene>
<dbReference type="Proteomes" id="UP001408789">
    <property type="component" value="Unassembled WGS sequence"/>
</dbReference>
<reference evidence="2 3" key="1">
    <citation type="submission" date="2024-04" db="EMBL/GenBank/DDBJ databases">
        <title>The reference genome of an endangered Asteraceae, Deinandra increscens subsp. villosa, native to the Central Coast of California.</title>
        <authorList>
            <person name="Guilliams M."/>
            <person name="Hasenstab-Lehman K."/>
            <person name="Meyer R."/>
            <person name="Mcevoy S."/>
        </authorList>
    </citation>
    <scope>NUCLEOTIDE SEQUENCE [LARGE SCALE GENOMIC DNA]</scope>
    <source>
        <tissue evidence="2">Leaf</tissue>
    </source>
</reference>
<protein>
    <recommendedName>
        <fullName evidence="1">Reverse transcriptase domain-containing protein</fullName>
    </recommendedName>
</protein>
<name>A0AAP0GY01_9ASTR</name>
<accession>A0AAP0GY01</accession>
<proteinExistence type="predicted"/>
<feature type="domain" description="Reverse transcriptase" evidence="1">
    <location>
        <begin position="1"/>
        <end position="159"/>
    </location>
</feature>
<comment type="caution">
    <text evidence="2">The sequence shown here is derived from an EMBL/GenBank/DDBJ whole genome shotgun (WGS) entry which is preliminary data.</text>
</comment>
<dbReference type="Pfam" id="PF13966">
    <property type="entry name" value="zf-RVT"/>
    <property type="match status" value="1"/>
</dbReference>
<dbReference type="SUPFAM" id="SSF56672">
    <property type="entry name" value="DNA/RNA polymerases"/>
    <property type="match status" value="1"/>
</dbReference>